<dbReference type="STRING" id="146020.RMCB_4868"/>
<evidence type="ECO:0000313" key="7">
    <source>
        <dbReference type="Proteomes" id="UP000069620"/>
    </source>
</evidence>
<name>A0A100W364_9MYCO</name>
<accession>A0A100W364</accession>
<feature type="binding site" evidence="4">
    <location>
        <begin position="51"/>
        <end position="52"/>
    </location>
    <ligand>
        <name>FAD</name>
        <dbReference type="ChEBI" id="CHEBI:57692"/>
    </ligand>
</feature>
<dbReference type="Proteomes" id="UP000069620">
    <property type="component" value="Unassembled WGS sequence"/>
</dbReference>
<dbReference type="InterPro" id="IPR036188">
    <property type="entry name" value="FAD/NAD-bd_sf"/>
</dbReference>
<evidence type="ECO:0000256" key="4">
    <source>
        <dbReference type="PIRSR" id="PIRSR601613-1"/>
    </source>
</evidence>
<reference evidence="7" key="2">
    <citation type="submission" date="2016-02" db="EMBL/GenBank/DDBJ databases">
        <title>Draft genome sequence of five rapidly growing Mycobacterium species.</title>
        <authorList>
            <person name="Katahira K."/>
            <person name="Gotou Y."/>
            <person name="Iida K."/>
            <person name="Ogura Y."/>
            <person name="Hayashi T."/>
        </authorList>
    </citation>
    <scope>NUCLEOTIDE SEQUENCE [LARGE SCALE GENOMIC DNA]</scope>
    <source>
        <strain evidence="7">JCM15654</strain>
    </source>
</reference>
<dbReference type="AlphaFoldDB" id="A0A100W364"/>
<gene>
    <name evidence="6" type="ORF">RMCB_4868</name>
</gene>
<comment type="caution">
    <text evidence="6">The sequence shown here is derived from an EMBL/GenBank/DDBJ whole genome shotgun (WGS) entry which is preliminary data.</text>
</comment>
<feature type="binding site" evidence="4">
    <location>
        <position position="355"/>
    </location>
    <ligand>
        <name>substrate</name>
    </ligand>
</feature>
<feature type="domain" description="Amine oxidase" evidence="5">
    <location>
        <begin position="32"/>
        <end position="462"/>
    </location>
</feature>
<dbReference type="PANTHER" id="PTHR43563:SF1">
    <property type="entry name" value="AMINE OXIDASE [FLAVIN-CONTAINING] B"/>
    <property type="match status" value="1"/>
</dbReference>
<comment type="similarity">
    <text evidence="2">Belongs to the flavin monoamine oxidase family.</text>
</comment>
<keyword evidence="3" id="KW-0560">Oxidoreductase</keyword>
<keyword evidence="7" id="KW-1185">Reference proteome</keyword>
<dbReference type="GO" id="GO:0016491">
    <property type="term" value="F:oxidoreductase activity"/>
    <property type="evidence" value="ECO:0007669"/>
    <property type="project" value="UniProtKB-KW"/>
</dbReference>
<evidence type="ECO:0000313" key="6">
    <source>
        <dbReference type="EMBL" id="GAS90772.1"/>
    </source>
</evidence>
<dbReference type="InterPro" id="IPR002937">
    <property type="entry name" value="Amino_oxidase"/>
</dbReference>
<sequence length="468" mass="49907">MRSNGIHAARHGDMVRGMAEQTDVVIIGAGAAGLTAAKTLVDAGRDVVVLEARDRVGGRLLTEQRNGRYVEMGGQWLAPYQDAALAMAKELGIEEFVRPRGGADVYVGTDGRRQTHAHEQLPLDAEGVAAVDQIFEALDRITTEVDPDDPWKHAQAAELDGTTFDAWLRQQSGHAEAIAAVGKIVAAFMTKETVQFSVLAAAWLAATSGGVGHLADADEVLNSRLVGGLSQIPLRLAERLGERVRLANAVRAVRWTDDSVVVETADGAVAGRAAILAVPPNLLSGIRFEPALPSWRMTMDENFTQGLVIKVQAFYARPFWRDEGLSGTGFGPELTVHEVYDNTLPSSGEGVLIGFIVASAADRVARLDAEGRRAAVLESFAAYFGPQALDPIDFAESSWHADPWTRGAYSPTFGPGGLVRFGPDMRRPIGALSFASSDIAGIGLMHVDGAIRSGRRAADEVLARLGKA</sequence>
<evidence type="ECO:0000256" key="3">
    <source>
        <dbReference type="ARBA" id="ARBA00023002"/>
    </source>
</evidence>
<dbReference type="Pfam" id="PF01593">
    <property type="entry name" value="Amino_oxidase"/>
    <property type="match status" value="1"/>
</dbReference>
<comment type="cofactor">
    <cofactor evidence="1">
        <name>FAD</name>
        <dbReference type="ChEBI" id="CHEBI:57692"/>
    </cofactor>
</comment>
<protein>
    <submittedName>
        <fullName evidence="6">Amine oxidase</fullName>
    </submittedName>
</protein>
<organism evidence="6 7">
    <name type="scientific">Mycolicibacterium brisbanense</name>
    <dbReference type="NCBI Taxonomy" id="146020"/>
    <lineage>
        <taxon>Bacteria</taxon>
        <taxon>Bacillati</taxon>
        <taxon>Actinomycetota</taxon>
        <taxon>Actinomycetes</taxon>
        <taxon>Mycobacteriales</taxon>
        <taxon>Mycobacteriaceae</taxon>
        <taxon>Mycolicibacterium</taxon>
    </lineage>
</organism>
<feature type="binding site" evidence="4">
    <location>
        <position position="250"/>
    </location>
    <ligand>
        <name>FAD</name>
        <dbReference type="ChEBI" id="CHEBI:57692"/>
    </ligand>
</feature>
<proteinExistence type="inferred from homology"/>
<dbReference type="Gene3D" id="3.50.50.60">
    <property type="entry name" value="FAD/NAD(P)-binding domain"/>
    <property type="match status" value="1"/>
</dbReference>
<dbReference type="InterPro" id="IPR001613">
    <property type="entry name" value="Flavin_amine_oxidase"/>
</dbReference>
<dbReference type="PANTHER" id="PTHR43563">
    <property type="entry name" value="AMINE OXIDASE"/>
    <property type="match status" value="1"/>
</dbReference>
<evidence type="ECO:0000256" key="2">
    <source>
        <dbReference type="ARBA" id="ARBA00005995"/>
    </source>
</evidence>
<evidence type="ECO:0000259" key="5">
    <source>
        <dbReference type="Pfam" id="PF01593"/>
    </source>
</evidence>
<dbReference type="EMBL" id="BCSX01000044">
    <property type="protein sequence ID" value="GAS90772.1"/>
    <property type="molecule type" value="Genomic_DNA"/>
</dbReference>
<dbReference type="InterPro" id="IPR050703">
    <property type="entry name" value="Flavin_MAO"/>
</dbReference>
<evidence type="ECO:0000256" key="1">
    <source>
        <dbReference type="ARBA" id="ARBA00001974"/>
    </source>
</evidence>
<dbReference type="SUPFAM" id="SSF51905">
    <property type="entry name" value="FAD/NAD(P)-binding domain"/>
    <property type="match status" value="1"/>
</dbReference>
<reference evidence="7" key="1">
    <citation type="journal article" date="2016" name="Genome Announc.">
        <title>Draft Genome Sequences of Five Rapidly Growing Mycobacterium Species, M. thermoresistibile, M. fortuitum subsp. acetamidolyticum, M. canariasense, M. brisbanense, and M. novocastrense.</title>
        <authorList>
            <person name="Katahira K."/>
            <person name="Ogura Y."/>
            <person name="Gotoh Y."/>
            <person name="Hayashi T."/>
        </authorList>
    </citation>
    <scope>NUCLEOTIDE SEQUENCE [LARGE SCALE GENOMIC DNA]</scope>
    <source>
        <strain evidence="7">JCM15654</strain>
    </source>
</reference>
<dbReference type="PRINTS" id="PR00757">
    <property type="entry name" value="AMINEOXDASEF"/>
</dbReference>
<dbReference type="SUPFAM" id="SSF54373">
    <property type="entry name" value="FAD-linked reductases, C-terminal domain"/>
    <property type="match status" value="1"/>
</dbReference>